<dbReference type="EC" id="5.3.3.10" evidence="3"/>
<dbReference type="GO" id="GO:0046872">
    <property type="term" value="F:metal ion binding"/>
    <property type="evidence" value="ECO:0007669"/>
    <property type="project" value="UniProtKB-KW"/>
</dbReference>
<dbReference type="KEGG" id="rpm:RSPPHO_01132"/>
<accession>H6SS79</accession>
<evidence type="ECO:0000313" key="3">
    <source>
        <dbReference type="EMBL" id="CCG07758.1"/>
    </source>
</evidence>
<dbReference type="InterPro" id="IPR036663">
    <property type="entry name" value="Fumarylacetoacetase_C_sf"/>
</dbReference>
<dbReference type="HOGENOM" id="CLU_028458_6_0_5"/>
<dbReference type="InterPro" id="IPR011234">
    <property type="entry name" value="Fumarylacetoacetase-like_C"/>
</dbReference>
<dbReference type="PANTHER" id="PTHR11820:SF90">
    <property type="entry name" value="FLUTATHIONE S-TRANSFERASE"/>
    <property type="match status" value="1"/>
</dbReference>
<reference evidence="3 4" key="1">
    <citation type="submission" date="2012-02" db="EMBL/GenBank/DDBJ databases">
        <title>Shotgun genome sequence of Phaeospirillum photometricum DSM 122.</title>
        <authorList>
            <person name="Duquesne K."/>
            <person name="Sturgis J."/>
        </authorList>
    </citation>
    <scope>NUCLEOTIDE SEQUENCE [LARGE SCALE GENOMIC DNA]</scope>
    <source>
        <strain evidence="4">DSM122</strain>
    </source>
</reference>
<dbReference type="AlphaFoldDB" id="H6SS79"/>
<dbReference type="EMBL" id="HE663493">
    <property type="protein sequence ID" value="CCG07758.1"/>
    <property type="molecule type" value="Genomic_DNA"/>
</dbReference>
<keyword evidence="3" id="KW-0378">Hydrolase</keyword>
<dbReference type="STRING" id="1150469.RSPPHO_01132"/>
<keyword evidence="3" id="KW-0413">Isomerase</keyword>
<protein>
    <submittedName>
        <fullName evidence="3">Fumarylacetoacetate (FAA) hydrolase</fullName>
        <ecNumber evidence="3">5.3.3.10</ecNumber>
    </submittedName>
</protein>
<gene>
    <name evidence="3" type="ORF">RSPPHO_01132</name>
</gene>
<organism evidence="3 4">
    <name type="scientific">Pararhodospirillum photometricum DSM 122</name>
    <dbReference type="NCBI Taxonomy" id="1150469"/>
    <lineage>
        <taxon>Bacteria</taxon>
        <taxon>Pseudomonadati</taxon>
        <taxon>Pseudomonadota</taxon>
        <taxon>Alphaproteobacteria</taxon>
        <taxon>Rhodospirillales</taxon>
        <taxon>Rhodospirillaceae</taxon>
        <taxon>Pararhodospirillum</taxon>
    </lineage>
</organism>
<dbReference type="Gene3D" id="3.90.850.10">
    <property type="entry name" value="Fumarylacetoacetase-like, C-terminal domain"/>
    <property type="match status" value="1"/>
</dbReference>
<dbReference type="GO" id="GO:0018773">
    <property type="term" value="F:acetylpyruvate hydrolase activity"/>
    <property type="evidence" value="ECO:0007669"/>
    <property type="project" value="TreeGrafter"/>
</dbReference>
<evidence type="ECO:0000256" key="1">
    <source>
        <dbReference type="ARBA" id="ARBA00022723"/>
    </source>
</evidence>
<evidence type="ECO:0000313" key="4">
    <source>
        <dbReference type="Proteomes" id="UP000033220"/>
    </source>
</evidence>
<dbReference type="eggNOG" id="COG0179">
    <property type="taxonomic scope" value="Bacteria"/>
</dbReference>
<keyword evidence="4" id="KW-1185">Reference proteome</keyword>
<feature type="domain" description="Fumarylacetoacetase-like C-terminal" evidence="2">
    <location>
        <begin position="3"/>
        <end position="77"/>
    </location>
</feature>
<dbReference type="PATRIC" id="fig|1150469.3.peg.1282"/>
<dbReference type="PANTHER" id="PTHR11820">
    <property type="entry name" value="ACYLPYRUVASE"/>
    <property type="match status" value="1"/>
</dbReference>
<dbReference type="Proteomes" id="UP000033220">
    <property type="component" value="Chromosome DSM 122"/>
</dbReference>
<keyword evidence="1" id="KW-0479">Metal-binding</keyword>
<name>H6SS79_PARPM</name>
<dbReference type="SUPFAM" id="SSF56529">
    <property type="entry name" value="FAH"/>
    <property type="match status" value="1"/>
</dbReference>
<dbReference type="GO" id="GO:0008704">
    <property type="term" value="F:5-carboxymethyl-2-hydroxymuconate delta-isomerase activity"/>
    <property type="evidence" value="ECO:0007669"/>
    <property type="project" value="UniProtKB-EC"/>
</dbReference>
<evidence type="ECO:0000259" key="2">
    <source>
        <dbReference type="Pfam" id="PF01557"/>
    </source>
</evidence>
<sequence>MTKATLTLSVNGSVRQSGRVADMIWSVPEIIACLSRLVTLQPGDIIFTGTPAGVGPVEAGDVLEATLTGLPSLRVRLIDA</sequence>
<proteinExistence type="predicted"/>
<dbReference type="Pfam" id="PF01557">
    <property type="entry name" value="FAA_hydrolase"/>
    <property type="match status" value="1"/>
</dbReference>